<dbReference type="Pfam" id="PF17283">
    <property type="entry name" value="Zn_ribbon_SprT"/>
    <property type="match status" value="1"/>
</dbReference>
<dbReference type="GO" id="GO:0006974">
    <property type="term" value="P:DNA damage response"/>
    <property type="evidence" value="ECO:0007669"/>
    <property type="project" value="UniProtKB-ARBA"/>
</dbReference>
<dbReference type="AlphaFoldDB" id="A0A9N9QP61"/>
<protein>
    <recommendedName>
        <fullName evidence="2">SprT-like domain-containing protein</fullName>
    </recommendedName>
</protein>
<dbReference type="Pfam" id="PF10263">
    <property type="entry name" value="SprT-like"/>
    <property type="match status" value="1"/>
</dbReference>
<feature type="domain" description="SprT-like" evidence="2">
    <location>
        <begin position="746"/>
        <end position="906"/>
    </location>
</feature>
<dbReference type="Proteomes" id="UP001152799">
    <property type="component" value="Chromosome 4"/>
</dbReference>
<feature type="compositionally biased region" description="Basic and acidic residues" evidence="1">
    <location>
        <begin position="439"/>
        <end position="455"/>
    </location>
</feature>
<proteinExistence type="predicted"/>
<dbReference type="PANTHER" id="PTHR23099:SF0">
    <property type="entry name" value="GERM CELL NUCLEAR ACIDIC PROTEIN"/>
    <property type="match status" value="1"/>
</dbReference>
<keyword evidence="4" id="KW-1185">Reference proteome</keyword>
<feature type="region of interest" description="Disordered" evidence="1">
    <location>
        <begin position="421"/>
        <end position="455"/>
    </location>
</feature>
<evidence type="ECO:0000256" key="1">
    <source>
        <dbReference type="SAM" id="MobiDB-lite"/>
    </source>
</evidence>
<dbReference type="CDD" id="cd00084">
    <property type="entry name" value="HMG-box_SF"/>
    <property type="match status" value="1"/>
</dbReference>
<dbReference type="SMART" id="SM00731">
    <property type="entry name" value="SprT"/>
    <property type="match status" value="1"/>
</dbReference>
<evidence type="ECO:0000259" key="2">
    <source>
        <dbReference type="SMART" id="SM00731"/>
    </source>
</evidence>
<dbReference type="GO" id="GO:0005634">
    <property type="term" value="C:nucleus"/>
    <property type="evidence" value="ECO:0007669"/>
    <property type="project" value="TreeGrafter"/>
</dbReference>
<feature type="compositionally biased region" description="Polar residues" evidence="1">
    <location>
        <begin position="291"/>
        <end position="302"/>
    </location>
</feature>
<organism evidence="3 4">
    <name type="scientific">Ceutorhynchus assimilis</name>
    <name type="common">cabbage seed weevil</name>
    <dbReference type="NCBI Taxonomy" id="467358"/>
    <lineage>
        <taxon>Eukaryota</taxon>
        <taxon>Metazoa</taxon>
        <taxon>Ecdysozoa</taxon>
        <taxon>Arthropoda</taxon>
        <taxon>Hexapoda</taxon>
        <taxon>Insecta</taxon>
        <taxon>Pterygota</taxon>
        <taxon>Neoptera</taxon>
        <taxon>Endopterygota</taxon>
        <taxon>Coleoptera</taxon>
        <taxon>Polyphaga</taxon>
        <taxon>Cucujiformia</taxon>
        <taxon>Curculionidae</taxon>
        <taxon>Ceutorhynchinae</taxon>
        <taxon>Ceutorhynchus</taxon>
    </lineage>
</organism>
<feature type="compositionally biased region" description="Polar residues" evidence="1">
    <location>
        <begin position="251"/>
        <end position="262"/>
    </location>
</feature>
<feature type="compositionally biased region" description="Basic and acidic residues" evidence="1">
    <location>
        <begin position="217"/>
        <end position="228"/>
    </location>
</feature>
<sequence length="965" mass="110014">MDESFDLLCSMSPKIRGRQETCNINHVSRLALRKHFRRSLIFDKSFRKEDLAIAEVDTESSESVSSFKESRDSNDFVIIDSDDDSRAKPQNREPKNTRIQEWLNDIDDDKEAETFYSQVSTIFGDESQKINHIAACSSFNDNNLNPRFDELFINKKKQCQQINESSQFSLHSYVMDSFEENKTPDDILITDNKKKIMHKKKRNLHSALLDSLGKNKSSSEDPITDKKNHSIQVDQPSVESPFSLHLDLLDSSETNNNSSGDGMTSKKKHSIQKDRPSVESPFSLHLGLLDSSETNDNSSGDSVTGKKKHSIQKDRLSAESPFSLHLGLLDSLDKNETAHDDNGPQQILDNNKKAVQLNKHRGLLDNCNIQKTAKVIIDDSRFDEEKKIEELNESSFSLGLGLSDNLETKLEKNRSQIVNKTESLKLDDSPSSVGLGPKDSLENSKNHINKEKSKQKLQLDELSSLPLGFGRRDSLEKQKSIIIIDDTIDNIETPKKSPEVLPRDTFVSVRKKNKITEVVPKTPDLSIKEASSILDSIYGKKWRTNKDEVLLSLSEPKKKQPKPKNMEKKVEAPKTERVLKPKIKGNLLPSKKLNFERLKKPVVESPWAKRLEGLVDSESSSEENNLKKLTDIKPSKVRLNFNDSPIPIRKPLSSIRNKENNPQNTKKRNIKKASSSSTSFSDDDYQVSTDEEYDKEIRILETKRKSLMPQKQTKYSFLESLSGSVPLNKCDMSARIFRSNFKQHRQELATRLFKLFNEKVFGNALLPDTELEWNDKLRKTAGLCYCKKITHKNKTVERKVRIALSTKVLDSTDRLRDTLVHEMCHAVTWIVNEVSDGHGAYWKSWAFKAMNVFPELPAISRCHNYAINSKYTYRCTKCGYSFGRHSKSLDVERKRCGHCYGKFEVLINKTTKNGETKAVLVGEKKTTGFALFVKENYAKFKDPSKKHGDVMKILGQKFAELKVKN</sequence>
<dbReference type="EMBL" id="OU892280">
    <property type="protein sequence ID" value="CAG9767543.1"/>
    <property type="molecule type" value="Genomic_DNA"/>
</dbReference>
<dbReference type="OrthoDB" id="20772at2759"/>
<evidence type="ECO:0000313" key="4">
    <source>
        <dbReference type="Proteomes" id="UP001152799"/>
    </source>
</evidence>
<feature type="region of interest" description="Disordered" evidence="1">
    <location>
        <begin position="640"/>
        <end position="687"/>
    </location>
</feature>
<dbReference type="PANTHER" id="PTHR23099">
    <property type="entry name" value="TRANSCRIPTIONAL REGULATOR"/>
    <property type="match status" value="1"/>
</dbReference>
<feature type="region of interest" description="Disordered" evidence="1">
    <location>
        <begin position="554"/>
        <end position="578"/>
    </location>
</feature>
<accession>A0A9N9QP61</accession>
<name>A0A9N9QP61_9CUCU</name>
<feature type="compositionally biased region" description="Basic and acidic residues" evidence="1">
    <location>
        <begin position="564"/>
        <end position="578"/>
    </location>
</feature>
<gene>
    <name evidence="3" type="ORF">CEUTPL_LOCUS8104</name>
</gene>
<feature type="region of interest" description="Disordered" evidence="1">
    <location>
        <begin position="249"/>
        <end position="316"/>
    </location>
</feature>
<dbReference type="InterPro" id="IPR006640">
    <property type="entry name" value="SprT-like_domain"/>
</dbReference>
<feature type="region of interest" description="Disordered" evidence="1">
    <location>
        <begin position="208"/>
        <end position="236"/>
    </location>
</feature>
<evidence type="ECO:0000313" key="3">
    <source>
        <dbReference type="EMBL" id="CAG9767543.1"/>
    </source>
</evidence>
<dbReference type="InterPro" id="IPR035240">
    <property type="entry name" value="SprT_Zn_ribbon"/>
</dbReference>
<reference evidence="3" key="1">
    <citation type="submission" date="2022-01" db="EMBL/GenBank/DDBJ databases">
        <authorList>
            <person name="King R."/>
        </authorList>
    </citation>
    <scope>NUCLEOTIDE SEQUENCE</scope>
</reference>